<dbReference type="Proteomes" id="UP001234297">
    <property type="component" value="Chromosome 5"/>
</dbReference>
<protein>
    <submittedName>
        <fullName evidence="1">Uncharacterized protein</fullName>
    </submittedName>
</protein>
<organism evidence="1 2">
    <name type="scientific">Persea americana</name>
    <name type="common">Avocado</name>
    <dbReference type="NCBI Taxonomy" id="3435"/>
    <lineage>
        <taxon>Eukaryota</taxon>
        <taxon>Viridiplantae</taxon>
        <taxon>Streptophyta</taxon>
        <taxon>Embryophyta</taxon>
        <taxon>Tracheophyta</taxon>
        <taxon>Spermatophyta</taxon>
        <taxon>Magnoliopsida</taxon>
        <taxon>Magnoliidae</taxon>
        <taxon>Laurales</taxon>
        <taxon>Lauraceae</taxon>
        <taxon>Persea</taxon>
    </lineage>
</organism>
<keyword evidence="2" id="KW-1185">Reference proteome</keyword>
<proteinExistence type="predicted"/>
<sequence length="342" mass="38811">MMATQRGKKTDIGGVTKPSRMKMEKSTAFYRFTQQSLPACKPIYTPGWVISTFLLIGAMFIPIGFVALHASQSVVEIVDRYDTACIPKAFTSNKVAYIKDSSISKNCTRILQVPKHMKAPIYIYYQLDNYYQNHRRYYESRSDQQLLNGLKYNDSSSCDPEEFNNGLPVVPCGLIAWSLFNDTYTFLRETLELKVNKKNIAWKSDREHKFGKHVYPFNFQNGTFIGGGKLDPSVPLSEQEDLLVWMHTAALPSFRKLYGRIEVDLVANEFIVVNLVNNYNTYSFGGKKRLILSTSGWLGGKNDFLGVAYIAVGSLCTLFAIVFSLLHMKAPRPYSVKRLPAH</sequence>
<comment type="caution">
    <text evidence="1">The sequence shown here is derived from an EMBL/GenBank/DDBJ whole genome shotgun (WGS) entry which is preliminary data.</text>
</comment>
<evidence type="ECO:0000313" key="2">
    <source>
        <dbReference type="Proteomes" id="UP001234297"/>
    </source>
</evidence>
<name>A0ACC2M8L9_PERAE</name>
<dbReference type="EMBL" id="CM056813">
    <property type="protein sequence ID" value="KAJ8642161.1"/>
    <property type="molecule type" value="Genomic_DNA"/>
</dbReference>
<gene>
    <name evidence="1" type="ORF">MRB53_018855</name>
</gene>
<accession>A0ACC2M8L9</accession>
<reference evidence="1 2" key="1">
    <citation type="journal article" date="2022" name="Hortic Res">
        <title>A haplotype resolved chromosomal level avocado genome allows analysis of novel avocado genes.</title>
        <authorList>
            <person name="Nath O."/>
            <person name="Fletcher S.J."/>
            <person name="Hayward A."/>
            <person name="Shaw L.M."/>
            <person name="Masouleh A.K."/>
            <person name="Furtado A."/>
            <person name="Henry R.J."/>
            <person name="Mitter N."/>
        </authorList>
    </citation>
    <scope>NUCLEOTIDE SEQUENCE [LARGE SCALE GENOMIC DNA]</scope>
    <source>
        <strain evidence="2">cv. Hass</strain>
    </source>
</reference>
<evidence type="ECO:0000313" key="1">
    <source>
        <dbReference type="EMBL" id="KAJ8642161.1"/>
    </source>
</evidence>